<evidence type="ECO:0000313" key="3">
    <source>
        <dbReference type="Proteomes" id="UP001296873"/>
    </source>
</evidence>
<evidence type="ECO:0000313" key="2">
    <source>
        <dbReference type="EMBL" id="MBK1671242.1"/>
    </source>
</evidence>
<dbReference type="SUPFAM" id="SSF56524">
    <property type="entry name" value="Oxidoreductase molybdopterin-binding domain"/>
    <property type="match status" value="1"/>
</dbReference>
<dbReference type="PANTHER" id="PTHR43032:SF2">
    <property type="entry name" value="BLL0505 PROTEIN"/>
    <property type="match status" value="1"/>
</dbReference>
<dbReference type="InterPro" id="IPR036374">
    <property type="entry name" value="OxRdtase_Mopterin-bd_sf"/>
</dbReference>
<name>A0ABS1DMT9_9PROT</name>
<dbReference type="Gene3D" id="3.90.420.10">
    <property type="entry name" value="Oxidoreductase, molybdopterin-binding domain"/>
    <property type="match status" value="1"/>
</dbReference>
<dbReference type="Proteomes" id="UP001296873">
    <property type="component" value="Unassembled WGS sequence"/>
</dbReference>
<comment type="caution">
    <text evidence="2">The sequence shown here is derived from an EMBL/GenBank/DDBJ whole genome shotgun (WGS) entry which is preliminary data.</text>
</comment>
<proteinExistence type="predicted"/>
<dbReference type="Pfam" id="PF00174">
    <property type="entry name" value="Oxidored_molyb"/>
    <property type="match status" value="1"/>
</dbReference>
<dbReference type="RefSeq" id="WP_200343893.1">
    <property type="nucleotide sequence ID" value="NZ_NRRL01000160.1"/>
</dbReference>
<dbReference type="EMBL" id="NRRL01000160">
    <property type="protein sequence ID" value="MBK1671242.1"/>
    <property type="molecule type" value="Genomic_DNA"/>
</dbReference>
<dbReference type="PANTHER" id="PTHR43032">
    <property type="entry name" value="PROTEIN-METHIONINE-SULFOXIDE REDUCTASE"/>
    <property type="match status" value="1"/>
</dbReference>
<feature type="domain" description="Oxidoreductase molybdopterin-binding" evidence="1">
    <location>
        <begin position="20"/>
        <end position="170"/>
    </location>
</feature>
<sequence>MKETPKLSKKPSSLRYYQEGVPDIATNDWTLTIRRIDGHEFQLTYQDLMNLPQVYQHRRMVCVCLWSIKRHWDGVLLRDVLAQADIDTSSPDYYLKQLSHGAEGGTYDCTIHLLSAIERDALLVHSVDGAPLPAEQGYPLRLMDFGLYGYKCVKAISLLEVTYENRLGYWEEYAGYALDGTVQPKRYYAVDRRQHFFFDGEGEVHDGDIEE</sequence>
<protein>
    <recommendedName>
        <fullName evidence="1">Oxidoreductase molybdopterin-binding domain-containing protein</fullName>
    </recommendedName>
</protein>
<reference evidence="2 3" key="1">
    <citation type="journal article" date="2020" name="Microorganisms">
        <title>Osmotic Adaptation and Compatible Solute Biosynthesis of Phototrophic Bacteria as Revealed from Genome Analyses.</title>
        <authorList>
            <person name="Imhoff J.F."/>
            <person name="Rahn T."/>
            <person name="Kunzel S."/>
            <person name="Keller A."/>
            <person name="Neulinger S.C."/>
        </authorList>
    </citation>
    <scope>NUCLEOTIDE SEQUENCE [LARGE SCALE GENOMIC DNA]</scope>
    <source>
        <strain evidence="2 3">DSM 9895</strain>
    </source>
</reference>
<evidence type="ECO:0000259" key="1">
    <source>
        <dbReference type="Pfam" id="PF00174"/>
    </source>
</evidence>
<gene>
    <name evidence="2" type="ORF">CKO28_24885</name>
</gene>
<dbReference type="InterPro" id="IPR000572">
    <property type="entry name" value="OxRdtase_Mopterin-bd_dom"/>
</dbReference>
<organism evidence="2 3">
    <name type="scientific">Rhodovibrio sodomensis</name>
    <dbReference type="NCBI Taxonomy" id="1088"/>
    <lineage>
        <taxon>Bacteria</taxon>
        <taxon>Pseudomonadati</taxon>
        <taxon>Pseudomonadota</taxon>
        <taxon>Alphaproteobacteria</taxon>
        <taxon>Rhodospirillales</taxon>
        <taxon>Rhodovibrionaceae</taxon>
        <taxon>Rhodovibrio</taxon>
    </lineage>
</organism>
<keyword evidence="3" id="KW-1185">Reference proteome</keyword>
<accession>A0ABS1DMT9</accession>